<dbReference type="PANTHER" id="PTHR43857:SF1">
    <property type="entry name" value="YJGH FAMILY PROTEIN"/>
    <property type="match status" value="1"/>
</dbReference>
<comment type="caution">
    <text evidence="1">The sequence shown here is derived from an EMBL/GenBank/DDBJ whole genome shotgun (WGS) entry which is preliminary data.</text>
</comment>
<dbReference type="EMBL" id="JAMFMB010000007">
    <property type="protein sequence ID" value="MCL6283438.1"/>
    <property type="molecule type" value="Genomic_DNA"/>
</dbReference>
<dbReference type="InterPro" id="IPR035959">
    <property type="entry name" value="RutC-like_sf"/>
</dbReference>
<evidence type="ECO:0000313" key="2">
    <source>
        <dbReference type="Proteomes" id="UP001203880"/>
    </source>
</evidence>
<keyword evidence="2" id="KW-1185">Reference proteome</keyword>
<sequence>MIRRIHSGGEFEKKVGYCRAVVANGFVFVAGTCAQGDDVPKDIVGQCKSSLAAIREALAEAGASFADVVRVNYYLPDMTEFELCWPLLVEAFGDNPPAATVIECNLITPMDRIEIEVTAALPQ</sequence>
<dbReference type="SUPFAM" id="SSF55298">
    <property type="entry name" value="YjgF-like"/>
    <property type="match status" value="1"/>
</dbReference>
<dbReference type="PANTHER" id="PTHR43857">
    <property type="entry name" value="BLR7761 PROTEIN"/>
    <property type="match status" value="1"/>
</dbReference>
<name>A0ABT0Q2R0_9RHOB</name>
<dbReference type="Pfam" id="PF01042">
    <property type="entry name" value="Ribonuc_L-PSP"/>
    <property type="match status" value="1"/>
</dbReference>
<protein>
    <submittedName>
        <fullName evidence="1">Rid family hydrolase</fullName>
    </submittedName>
</protein>
<dbReference type="RefSeq" id="WP_249708509.1">
    <property type="nucleotide sequence ID" value="NZ_JAMFMB010000007.1"/>
</dbReference>
<dbReference type="InterPro" id="IPR006175">
    <property type="entry name" value="YjgF/YER057c/UK114"/>
</dbReference>
<accession>A0ABT0Q2R0</accession>
<dbReference type="Proteomes" id="UP001203880">
    <property type="component" value="Unassembled WGS sequence"/>
</dbReference>
<evidence type="ECO:0000313" key="1">
    <source>
        <dbReference type="EMBL" id="MCL6283438.1"/>
    </source>
</evidence>
<reference evidence="1" key="1">
    <citation type="submission" date="2022-05" db="EMBL/GenBank/DDBJ databases">
        <authorList>
            <person name="Park J.-S."/>
        </authorList>
    </citation>
    <scope>NUCLEOTIDE SEQUENCE</scope>
    <source>
        <strain evidence="1">2012CJ41-6</strain>
    </source>
</reference>
<organism evidence="1 2">
    <name type="scientific">Ruegeria spongiae</name>
    <dbReference type="NCBI Taxonomy" id="2942209"/>
    <lineage>
        <taxon>Bacteria</taxon>
        <taxon>Pseudomonadati</taxon>
        <taxon>Pseudomonadota</taxon>
        <taxon>Alphaproteobacteria</taxon>
        <taxon>Rhodobacterales</taxon>
        <taxon>Roseobacteraceae</taxon>
        <taxon>Ruegeria</taxon>
    </lineage>
</organism>
<dbReference type="Gene3D" id="3.30.1330.40">
    <property type="entry name" value="RutC-like"/>
    <property type="match status" value="1"/>
</dbReference>
<proteinExistence type="predicted"/>
<dbReference type="GO" id="GO:0016787">
    <property type="term" value="F:hydrolase activity"/>
    <property type="evidence" value="ECO:0007669"/>
    <property type="project" value="UniProtKB-KW"/>
</dbReference>
<keyword evidence="1" id="KW-0378">Hydrolase</keyword>
<gene>
    <name evidence="1" type="ORF">M3P21_07810</name>
</gene>